<evidence type="ECO:0000313" key="2">
    <source>
        <dbReference type="EMBL" id="MSU88202.1"/>
    </source>
</evidence>
<dbReference type="AlphaFoldDB" id="A0A6L5YWF1"/>
<dbReference type="InterPro" id="IPR008407">
    <property type="entry name" value="Brnchd-chn_aa_trnsp_AzlD"/>
</dbReference>
<keyword evidence="3" id="KW-1185">Reference proteome</keyword>
<sequence length="110" mass="11322">MSGGWGELQVWALIAALGLGTYLIRLSFLGLIGDRELPPFVMRCLRYVPVAVLPGLVAPLAVWPAATGGQPDPARLLATGAALAIGAATRSVLGAIVGGMGVLYLGLWLL</sequence>
<feature type="transmembrane region" description="Helical" evidence="1">
    <location>
        <begin position="12"/>
        <end position="32"/>
    </location>
</feature>
<evidence type="ECO:0000313" key="3">
    <source>
        <dbReference type="Proteomes" id="UP000474957"/>
    </source>
</evidence>
<gene>
    <name evidence="2" type="ORF">GE300_01055</name>
</gene>
<keyword evidence="1" id="KW-0812">Transmembrane</keyword>
<dbReference type="EMBL" id="WIND01000001">
    <property type="protein sequence ID" value="MSU88202.1"/>
    <property type="molecule type" value="Genomic_DNA"/>
</dbReference>
<protein>
    <submittedName>
        <fullName evidence="2">AzlD domain-containing protein</fullName>
    </submittedName>
</protein>
<feature type="transmembrane region" description="Helical" evidence="1">
    <location>
        <begin position="44"/>
        <end position="63"/>
    </location>
</feature>
<keyword evidence="1" id="KW-1133">Transmembrane helix</keyword>
<proteinExistence type="predicted"/>
<comment type="caution">
    <text evidence="2">The sequence shown here is derived from an EMBL/GenBank/DDBJ whole genome shotgun (WGS) entry which is preliminary data.</text>
</comment>
<name>A0A6L5YWF1_9RHOB</name>
<reference evidence="2 3" key="1">
    <citation type="submission" date="2019-10" db="EMBL/GenBank/DDBJ databases">
        <title>Cognatihalovulum marinum gen. nov. sp. nov., a new member of the family Rhodobacteraceae isolated from deep seawater of the Northwest Indian Ocean.</title>
        <authorList>
            <person name="Ruan C."/>
            <person name="Wang J."/>
            <person name="Zheng X."/>
            <person name="Song L."/>
            <person name="Zhu Y."/>
            <person name="Huang Y."/>
            <person name="Lu Z."/>
            <person name="Du W."/>
            <person name="Huang L."/>
            <person name="Dai X."/>
        </authorList>
    </citation>
    <scope>NUCLEOTIDE SEQUENCE [LARGE SCALE GENOMIC DNA]</scope>
    <source>
        <strain evidence="2 3">2CG4</strain>
    </source>
</reference>
<dbReference type="Proteomes" id="UP000474957">
    <property type="component" value="Unassembled WGS sequence"/>
</dbReference>
<evidence type="ECO:0000256" key="1">
    <source>
        <dbReference type="SAM" id="Phobius"/>
    </source>
</evidence>
<dbReference type="RefSeq" id="WP_154444037.1">
    <property type="nucleotide sequence ID" value="NZ_WIND01000001.1"/>
</dbReference>
<keyword evidence="1" id="KW-0472">Membrane</keyword>
<organism evidence="2 3">
    <name type="scientific">Halovulum marinum</name>
    <dbReference type="NCBI Taxonomy" id="2662447"/>
    <lineage>
        <taxon>Bacteria</taxon>
        <taxon>Pseudomonadati</taxon>
        <taxon>Pseudomonadota</taxon>
        <taxon>Alphaproteobacteria</taxon>
        <taxon>Rhodobacterales</taxon>
        <taxon>Paracoccaceae</taxon>
        <taxon>Halovulum</taxon>
    </lineage>
</organism>
<accession>A0A6L5YWF1</accession>
<dbReference type="Pfam" id="PF05437">
    <property type="entry name" value="AzlD"/>
    <property type="match status" value="1"/>
</dbReference>
<feature type="transmembrane region" description="Helical" evidence="1">
    <location>
        <begin position="83"/>
        <end position="109"/>
    </location>
</feature>